<accession>A0A4P7CIY6</accession>
<evidence type="ECO:0000313" key="2">
    <source>
        <dbReference type="EMBL" id="QBQ64055.1"/>
    </source>
</evidence>
<dbReference type="EMBL" id="CP038145">
    <property type="protein sequence ID" value="QBQ64055.1"/>
    <property type="molecule type" value="Genomic_DNA"/>
</dbReference>
<dbReference type="RefSeq" id="WP_162856901.1">
    <property type="nucleotide sequence ID" value="NZ_CP038145.1"/>
</dbReference>
<organism evidence="2 3">
    <name type="scientific">Actinobacillus indolicus</name>
    <dbReference type="NCBI Taxonomy" id="51049"/>
    <lineage>
        <taxon>Bacteria</taxon>
        <taxon>Pseudomonadati</taxon>
        <taxon>Pseudomonadota</taxon>
        <taxon>Gammaproteobacteria</taxon>
        <taxon>Pasteurellales</taxon>
        <taxon>Pasteurellaceae</taxon>
        <taxon>Actinobacillus</taxon>
    </lineage>
</organism>
<dbReference type="KEGG" id="aio:EXH44_07370"/>
<name>A0A4P7CIY6_9PAST</name>
<reference evidence="2 3" key="1">
    <citation type="submission" date="2019-03" db="EMBL/GenBank/DDBJ databases">
        <authorList>
            <person name="Che Y."/>
            <person name="Zhou L."/>
        </authorList>
    </citation>
    <scope>NUCLEOTIDE SEQUENCE [LARGE SCALE GENOMIC DNA]</scope>
    <source>
        <strain evidence="2 3">AIFJ1607</strain>
    </source>
</reference>
<feature type="compositionally biased region" description="Basic and acidic residues" evidence="1">
    <location>
        <begin position="61"/>
        <end position="71"/>
    </location>
</feature>
<evidence type="ECO:0000256" key="1">
    <source>
        <dbReference type="SAM" id="MobiDB-lite"/>
    </source>
</evidence>
<dbReference type="Proteomes" id="UP000294444">
    <property type="component" value="Chromosome"/>
</dbReference>
<gene>
    <name evidence="2" type="ORF">EXH44_07370</name>
</gene>
<keyword evidence="3" id="KW-1185">Reference proteome</keyword>
<proteinExistence type="predicted"/>
<feature type="region of interest" description="Disordered" evidence="1">
    <location>
        <begin position="60"/>
        <end position="80"/>
    </location>
</feature>
<dbReference type="PROSITE" id="PS51257">
    <property type="entry name" value="PROKAR_LIPOPROTEIN"/>
    <property type="match status" value="1"/>
</dbReference>
<dbReference type="AlphaFoldDB" id="A0A4P7CIY6"/>
<evidence type="ECO:0000313" key="3">
    <source>
        <dbReference type="Proteomes" id="UP000294444"/>
    </source>
</evidence>
<protein>
    <submittedName>
        <fullName evidence="2">Uncharacterized protein</fullName>
    </submittedName>
</protein>
<sequence length="80" mass="8615">MKKLVAISTIILALAACSNEGKDPHGKPPHNPEMEVAMQECQKTVTNKEDRTAFDACMKAKGFEKPADHGKGPQPPKASN</sequence>